<dbReference type="OrthoDB" id="1449985at2"/>
<gene>
    <name evidence="2" type="ORF">ULMS_08430</name>
</gene>
<dbReference type="Proteomes" id="UP000326994">
    <property type="component" value="Unassembled WGS sequence"/>
</dbReference>
<evidence type="ECO:0000313" key="3">
    <source>
        <dbReference type="Proteomes" id="UP000326994"/>
    </source>
</evidence>
<evidence type="ECO:0000256" key="1">
    <source>
        <dbReference type="SAM" id="Phobius"/>
    </source>
</evidence>
<reference evidence="2 3" key="1">
    <citation type="submission" date="2019-08" db="EMBL/GenBank/DDBJ databases">
        <title>Ulvibacter marinistellae sp. nov., isolated from a starfish, Patiria pectinifera.</title>
        <authorList>
            <person name="Kawano K."/>
            <person name="Ushijima N."/>
            <person name="Kihara M."/>
            <person name="Itoh H."/>
        </authorList>
    </citation>
    <scope>NUCLEOTIDE SEQUENCE [LARGE SCALE GENOMIC DNA]</scope>
    <source>
        <strain evidence="2 3">KK4</strain>
    </source>
</reference>
<dbReference type="AlphaFoldDB" id="A0A5J4FZ98"/>
<comment type="caution">
    <text evidence="2">The sequence shown here is derived from an EMBL/GenBank/DDBJ whole genome shotgun (WGS) entry which is preliminary data.</text>
</comment>
<accession>A0A5J4FZ98</accession>
<keyword evidence="1" id="KW-0472">Membrane</keyword>
<organism evidence="2 3">
    <name type="scientific">Patiriisocius marinistellae</name>
    <dbReference type="NCBI Taxonomy" id="2494560"/>
    <lineage>
        <taxon>Bacteria</taxon>
        <taxon>Pseudomonadati</taxon>
        <taxon>Bacteroidota</taxon>
        <taxon>Flavobacteriia</taxon>
        <taxon>Flavobacteriales</taxon>
        <taxon>Flavobacteriaceae</taxon>
        <taxon>Patiriisocius</taxon>
    </lineage>
</organism>
<feature type="transmembrane region" description="Helical" evidence="1">
    <location>
        <begin position="7"/>
        <end position="31"/>
    </location>
</feature>
<sequence length="65" mass="7589">MDKILSFLLIVVGLYKVIYSFIENLTVGTLFGSEINIWLYRLLWFSVIVFGVISVIKKFKQQSKE</sequence>
<feature type="transmembrane region" description="Helical" evidence="1">
    <location>
        <begin position="37"/>
        <end position="56"/>
    </location>
</feature>
<keyword evidence="1" id="KW-1133">Transmembrane helix</keyword>
<proteinExistence type="predicted"/>
<name>A0A5J4FZ98_9FLAO</name>
<protein>
    <submittedName>
        <fullName evidence="2">Uncharacterized protein</fullName>
    </submittedName>
</protein>
<dbReference type="EMBL" id="BKCF01000001">
    <property type="protein sequence ID" value="GEQ85335.1"/>
    <property type="molecule type" value="Genomic_DNA"/>
</dbReference>
<keyword evidence="1" id="KW-0812">Transmembrane</keyword>
<keyword evidence="3" id="KW-1185">Reference proteome</keyword>
<evidence type="ECO:0000313" key="2">
    <source>
        <dbReference type="EMBL" id="GEQ85335.1"/>
    </source>
</evidence>